<dbReference type="Pfam" id="PF01370">
    <property type="entry name" value="Epimerase"/>
    <property type="match status" value="1"/>
</dbReference>
<name>A0ABM0K638_APLCA</name>
<dbReference type="InterPro" id="IPR010099">
    <property type="entry name" value="SDR39U1"/>
</dbReference>
<dbReference type="Pfam" id="PF08338">
    <property type="entry name" value="DUF1731"/>
    <property type="match status" value="1"/>
</dbReference>
<dbReference type="SUPFAM" id="SSF51735">
    <property type="entry name" value="NAD(P)-binding Rossmann-fold domains"/>
    <property type="match status" value="1"/>
</dbReference>
<dbReference type="PANTHER" id="PTHR11092">
    <property type="entry name" value="SUGAR NUCLEOTIDE EPIMERASE RELATED"/>
    <property type="match status" value="1"/>
</dbReference>
<dbReference type="InterPro" id="IPR013549">
    <property type="entry name" value="DUF1731"/>
</dbReference>
<sequence>MSIIVGGGTGFIGRHFAKLGASKGYKVISVSRNAGPNRITWQDVSRSGLPEDCIAVVSMSGEPILQPFKKWTPDFKERIRASRVDKTRLLSAAIAQSSKPPKVFVSLSGVSYYKPHPNKEYTEESLVEPYDYLSELTRDWERAAALPDTVSTRSVIVRTGVVLGKDGGMVQNLKTPFYLGAGGPIGSGKQWLPWIHVDDMVGIILFSVENDNVKGVLNGTAPGVVASGEFTKSFASAMWRPHLFPMPAFVVNNMFGSEAGIVMLEGQKVTPKRALELGYKFKYPDVTSACKELVS</sequence>
<gene>
    <name evidence="4" type="primary">LOC101859133</name>
</gene>
<organism evidence="3 4">
    <name type="scientific">Aplysia californica</name>
    <name type="common">California sea hare</name>
    <dbReference type="NCBI Taxonomy" id="6500"/>
    <lineage>
        <taxon>Eukaryota</taxon>
        <taxon>Metazoa</taxon>
        <taxon>Spiralia</taxon>
        <taxon>Lophotrochozoa</taxon>
        <taxon>Mollusca</taxon>
        <taxon>Gastropoda</taxon>
        <taxon>Heterobranchia</taxon>
        <taxon>Euthyneura</taxon>
        <taxon>Tectipleura</taxon>
        <taxon>Aplysiida</taxon>
        <taxon>Aplysioidea</taxon>
        <taxon>Aplysiidae</taxon>
        <taxon>Aplysia</taxon>
    </lineage>
</organism>
<dbReference type="InterPro" id="IPR001509">
    <property type="entry name" value="Epimerase_deHydtase"/>
</dbReference>
<feature type="domain" description="NAD-dependent epimerase/dehydratase" evidence="1">
    <location>
        <begin position="3"/>
        <end position="211"/>
    </location>
</feature>
<dbReference type="CDD" id="cd05242">
    <property type="entry name" value="SDR_a8"/>
    <property type="match status" value="1"/>
</dbReference>
<keyword evidence="3" id="KW-1185">Reference proteome</keyword>
<dbReference type="Gene3D" id="3.40.50.720">
    <property type="entry name" value="NAD(P)-binding Rossmann-like Domain"/>
    <property type="match status" value="1"/>
</dbReference>
<dbReference type="RefSeq" id="XP_005109612.1">
    <property type="nucleotide sequence ID" value="XM_005109555.3"/>
</dbReference>
<evidence type="ECO:0000313" key="4">
    <source>
        <dbReference type="RefSeq" id="XP_005109612.1"/>
    </source>
</evidence>
<evidence type="ECO:0000259" key="1">
    <source>
        <dbReference type="Pfam" id="PF01370"/>
    </source>
</evidence>
<evidence type="ECO:0000259" key="2">
    <source>
        <dbReference type="Pfam" id="PF08338"/>
    </source>
</evidence>
<dbReference type="GeneID" id="101859133"/>
<accession>A0ABM0K638</accession>
<protein>
    <submittedName>
        <fullName evidence="4">Epimerase family protein SDR39U1</fullName>
    </submittedName>
</protein>
<evidence type="ECO:0000313" key="3">
    <source>
        <dbReference type="Proteomes" id="UP000694888"/>
    </source>
</evidence>
<dbReference type="NCBIfam" id="TIGR01777">
    <property type="entry name" value="yfcH"/>
    <property type="match status" value="1"/>
</dbReference>
<feature type="domain" description="DUF1731" evidence="2">
    <location>
        <begin position="246"/>
        <end position="293"/>
    </location>
</feature>
<dbReference type="InterPro" id="IPR036291">
    <property type="entry name" value="NAD(P)-bd_dom_sf"/>
</dbReference>
<reference evidence="4" key="1">
    <citation type="submission" date="2025-08" db="UniProtKB">
        <authorList>
            <consortium name="RefSeq"/>
        </authorList>
    </citation>
    <scope>IDENTIFICATION</scope>
</reference>
<dbReference type="Proteomes" id="UP000694888">
    <property type="component" value="Unplaced"/>
</dbReference>
<proteinExistence type="predicted"/>
<dbReference type="PANTHER" id="PTHR11092:SF0">
    <property type="entry name" value="EPIMERASE FAMILY PROTEIN SDR39U1"/>
    <property type="match status" value="1"/>
</dbReference>